<keyword evidence="1" id="KW-0677">Repeat</keyword>
<dbReference type="Pfam" id="PF12796">
    <property type="entry name" value="Ank_2"/>
    <property type="match status" value="1"/>
</dbReference>
<dbReference type="PANTHER" id="PTHR24198:SF165">
    <property type="entry name" value="ANKYRIN REPEAT-CONTAINING PROTEIN-RELATED"/>
    <property type="match status" value="1"/>
</dbReference>
<reference evidence="4 5" key="1">
    <citation type="submission" date="2019-06" db="EMBL/GenBank/DDBJ databases">
        <authorList>
            <person name="Broberg M."/>
        </authorList>
    </citation>
    <scope>NUCLEOTIDE SEQUENCE [LARGE SCALE GENOMIC DNA]</scope>
</reference>
<gene>
    <name evidence="4" type="ORF">CLO192961_LOCUS494338</name>
</gene>
<dbReference type="EMBL" id="CABFNS010001110">
    <property type="protein sequence ID" value="VUC38133.1"/>
    <property type="molecule type" value="Genomic_DNA"/>
</dbReference>
<name>A0ABY6V2Y3_BIOOC</name>
<organism evidence="4 5">
    <name type="scientific">Bionectria ochroleuca</name>
    <name type="common">Gliocladium roseum</name>
    <dbReference type="NCBI Taxonomy" id="29856"/>
    <lineage>
        <taxon>Eukaryota</taxon>
        <taxon>Fungi</taxon>
        <taxon>Dikarya</taxon>
        <taxon>Ascomycota</taxon>
        <taxon>Pezizomycotina</taxon>
        <taxon>Sordariomycetes</taxon>
        <taxon>Hypocreomycetidae</taxon>
        <taxon>Hypocreales</taxon>
        <taxon>Bionectriaceae</taxon>
        <taxon>Clonostachys</taxon>
    </lineage>
</organism>
<evidence type="ECO:0000256" key="2">
    <source>
        <dbReference type="ARBA" id="ARBA00023043"/>
    </source>
</evidence>
<accession>A0ABY6V2Y3</accession>
<proteinExistence type="predicted"/>
<dbReference type="SUPFAM" id="SSF48403">
    <property type="entry name" value="Ankyrin repeat"/>
    <property type="match status" value="1"/>
</dbReference>
<dbReference type="InterPro" id="IPR002110">
    <property type="entry name" value="Ankyrin_rpt"/>
</dbReference>
<evidence type="ECO:0000313" key="4">
    <source>
        <dbReference type="EMBL" id="VUC38133.1"/>
    </source>
</evidence>
<dbReference type="Gene3D" id="1.25.40.20">
    <property type="entry name" value="Ankyrin repeat-containing domain"/>
    <property type="match status" value="2"/>
</dbReference>
<evidence type="ECO:0000256" key="3">
    <source>
        <dbReference type="PROSITE-ProRule" id="PRU00023"/>
    </source>
</evidence>
<evidence type="ECO:0000313" key="5">
    <source>
        <dbReference type="Proteomes" id="UP000766486"/>
    </source>
</evidence>
<dbReference type="PANTHER" id="PTHR24198">
    <property type="entry name" value="ANKYRIN REPEAT AND PROTEIN KINASE DOMAIN-CONTAINING PROTEIN"/>
    <property type="match status" value="1"/>
</dbReference>
<keyword evidence="5" id="KW-1185">Reference proteome</keyword>
<protein>
    <submittedName>
        <fullName evidence="4">Uncharacterized protein</fullName>
    </submittedName>
</protein>
<dbReference type="SMART" id="SM00248">
    <property type="entry name" value="ANK"/>
    <property type="match status" value="5"/>
</dbReference>
<dbReference type="InterPro" id="IPR036770">
    <property type="entry name" value="Ankyrin_rpt-contain_sf"/>
</dbReference>
<keyword evidence="2 3" id="KW-0040">ANK repeat</keyword>
<feature type="repeat" description="ANK" evidence="3">
    <location>
        <begin position="156"/>
        <end position="188"/>
    </location>
</feature>
<dbReference type="PROSITE" id="PS50088">
    <property type="entry name" value="ANK_REPEAT"/>
    <property type="match status" value="1"/>
</dbReference>
<sequence length="589" mass="66970">MYYYNQNFFFHLSFIGITFEDRKRLTRVGVCIAATGGRCGIADYIESQSQGDTSETKDFLELIYMEQFFISGQFQDRKFRASNARALLEYGVQISQKCRDEYGDHSNWTDDELFLFEYLIRDTRTLSAETIEYMVEAEGTRVLELLSLHGYDLSQYGASALASAARKLNQEAVKWLLEEGVNLNSEVQVGTLTLTVLGAVMWQYETGELQASNIGKKHTGLSMMRYLVQAGAGLKRHPTDHSPRYLLETLSYWDDDEEVYEAFEYLSSIHTEMAKISTEEWVSILNMLISDVSHEFPNRHTNCLRCQLFMDLLQEHCESQCERLLAPAIYADVRQDIIEYLIARTVDIDRVAEVEYEGIELTPLQAAAGRCNKLLVSQLLSLGADVNTPGQGYLGRTALQAICKWDPIDKEEHEQKSALIRFLLMKGAKANDGADTAAAQYAALQYCVMGGDLEHVALLLEHGADPNMPCLFGREPIRKQFSTLGLAVKYDRLDIVHLLLGMGALSSLPCQTGYDGAIMYAQKKSRISIVNLIQKHVDKQEVLFRQQPQLGVEHEARIQRHVTRMEQYRTSCARDDRVILYEGQRRKSR</sequence>
<evidence type="ECO:0000256" key="1">
    <source>
        <dbReference type="ARBA" id="ARBA00022737"/>
    </source>
</evidence>
<dbReference type="Proteomes" id="UP000766486">
    <property type="component" value="Unassembled WGS sequence"/>
</dbReference>
<comment type="caution">
    <text evidence="4">The sequence shown here is derived from an EMBL/GenBank/DDBJ whole genome shotgun (WGS) entry which is preliminary data.</text>
</comment>